<organism evidence="2 3">
    <name type="scientific">Aquamicrobium soli</name>
    <dbReference type="NCBI Taxonomy" id="1811518"/>
    <lineage>
        <taxon>Bacteria</taxon>
        <taxon>Pseudomonadati</taxon>
        <taxon>Pseudomonadota</taxon>
        <taxon>Alphaproteobacteria</taxon>
        <taxon>Hyphomicrobiales</taxon>
        <taxon>Phyllobacteriaceae</taxon>
        <taxon>Aquamicrobium</taxon>
    </lineage>
</organism>
<evidence type="ECO:0000313" key="2">
    <source>
        <dbReference type="EMBL" id="MFC3208637.1"/>
    </source>
</evidence>
<keyword evidence="3" id="KW-1185">Reference proteome</keyword>
<evidence type="ECO:0000256" key="1">
    <source>
        <dbReference type="SAM" id="SignalP"/>
    </source>
</evidence>
<accession>A0ABV7KH89</accession>
<keyword evidence="1" id="KW-0732">Signal</keyword>
<feature type="chain" id="PRO_5045848653" evidence="1">
    <location>
        <begin position="26"/>
        <end position="92"/>
    </location>
</feature>
<reference evidence="3" key="1">
    <citation type="journal article" date="2019" name="Int. J. Syst. Evol. Microbiol.">
        <title>The Global Catalogue of Microorganisms (GCM) 10K type strain sequencing project: providing services to taxonomists for standard genome sequencing and annotation.</title>
        <authorList>
            <consortium name="The Broad Institute Genomics Platform"/>
            <consortium name="The Broad Institute Genome Sequencing Center for Infectious Disease"/>
            <person name="Wu L."/>
            <person name="Ma J."/>
        </authorList>
    </citation>
    <scope>NUCLEOTIDE SEQUENCE [LARGE SCALE GENOMIC DNA]</scope>
    <source>
        <strain evidence="3">KCTC 52165</strain>
    </source>
</reference>
<name>A0ABV7KH89_9HYPH</name>
<gene>
    <name evidence="2" type="ORF">ACFOHJ_20665</name>
</gene>
<dbReference type="EMBL" id="JBHRTK010000028">
    <property type="protein sequence ID" value="MFC3208637.1"/>
    <property type="molecule type" value="Genomic_DNA"/>
</dbReference>
<proteinExistence type="predicted"/>
<comment type="caution">
    <text evidence="2">The sequence shown here is derived from an EMBL/GenBank/DDBJ whole genome shotgun (WGS) entry which is preliminary data.</text>
</comment>
<dbReference type="RefSeq" id="WP_378224208.1">
    <property type="nucleotide sequence ID" value="NZ_JBHRTK010000028.1"/>
</dbReference>
<protein>
    <submittedName>
        <fullName evidence="2">DUF1344 domain-containing protein</fullName>
    </submittedName>
</protein>
<dbReference type="Proteomes" id="UP001595583">
    <property type="component" value="Unassembled WGS sequence"/>
</dbReference>
<dbReference type="InterPro" id="IPR009780">
    <property type="entry name" value="DUF1344"/>
</dbReference>
<evidence type="ECO:0000313" key="3">
    <source>
        <dbReference type="Proteomes" id="UP001595583"/>
    </source>
</evidence>
<sequence length="92" mass="9817">MRNPVGRALLGAVTATLLISTAAFAAQTEGLIKKIDRNALTITLDDGKTYKMNAETDIDSLKEGMDIVIAYDVTDSGNVITDMQLPDAEDAD</sequence>
<dbReference type="Pfam" id="PF07076">
    <property type="entry name" value="DUF1344"/>
    <property type="match status" value="1"/>
</dbReference>
<feature type="signal peptide" evidence="1">
    <location>
        <begin position="1"/>
        <end position="25"/>
    </location>
</feature>